<comment type="caution">
    <text evidence="2">The sequence shown here is derived from an EMBL/GenBank/DDBJ whole genome shotgun (WGS) entry which is preliminary data.</text>
</comment>
<accession>A0A8T0XD77</accession>
<protein>
    <submittedName>
        <fullName evidence="2">Uncharacterized protein</fullName>
    </submittedName>
</protein>
<reference evidence="2" key="1">
    <citation type="submission" date="2020-05" db="EMBL/GenBank/DDBJ databases">
        <title>WGS assembly of Panicum virgatum.</title>
        <authorList>
            <person name="Lovell J.T."/>
            <person name="Jenkins J."/>
            <person name="Shu S."/>
            <person name="Juenger T.E."/>
            <person name="Schmutz J."/>
        </authorList>
    </citation>
    <scope>NUCLEOTIDE SEQUENCE</scope>
    <source>
        <strain evidence="2">AP13</strain>
    </source>
</reference>
<sequence length="119" mass="12543">MRASPQRRSFASATGTHRRRAASIQGLRVRGSVPGAGPSRPRPAASAPRLPTHAPVGCRSAPLGRPPPRSGFRRARHLARSRLRRCFGRPLARLPTGAAGPCPNGLHSRAAGHSPTRSG</sequence>
<gene>
    <name evidence="2" type="ORF">PVAP13_1KG252177</name>
</gene>
<dbReference type="Proteomes" id="UP000823388">
    <property type="component" value="Chromosome 1K"/>
</dbReference>
<organism evidence="2 3">
    <name type="scientific">Panicum virgatum</name>
    <name type="common">Blackwell switchgrass</name>
    <dbReference type="NCBI Taxonomy" id="38727"/>
    <lineage>
        <taxon>Eukaryota</taxon>
        <taxon>Viridiplantae</taxon>
        <taxon>Streptophyta</taxon>
        <taxon>Embryophyta</taxon>
        <taxon>Tracheophyta</taxon>
        <taxon>Spermatophyta</taxon>
        <taxon>Magnoliopsida</taxon>
        <taxon>Liliopsida</taxon>
        <taxon>Poales</taxon>
        <taxon>Poaceae</taxon>
        <taxon>PACMAD clade</taxon>
        <taxon>Panicoideae</taxon>
        <taxon>Panicodae</taxon>
        <taxon>Paniceae</taxon>
        <taxon>Panicinae</taxon>
        <taxon>Panicum</taxon>
        <taxon>Panicum sect. Hiantes</taxon>
    </lineage>
</organism>
<dbReference type="AlphaFoldDB" id="A0A8T0XD77"/>
<evidence type="ECO:0000256" key="1">
    <source>
        <dbReference type="SAM" id="MobiDB-lite"/>
    </source>
</evidence>
<keyword evidence="3" id="KW-1185">Reference proteome</keyword>
<feature type="region of interest" description="Disordered" evidence="1">
    <location>
        <begin position="92"/>
        <end position="119"/>
    </location>
</feature>
<evidence type="ECO:0000313" key="3">
    <source>
        <dbReference type="Proteomes" id="UP000823388"/>
    </source>
</evidence>
<feature type="region of interest" description="Disordered" evidence="1">
    <location>
        <begin position="1"/>
        <end position="74"/>
    </location>
</feature>
<feature type="compositionally biased region" description="Low complexity" evidence="1">
    <location>
        <begin position="30"/>
        <end position="49"/>
    </location>
</feature>
<name>A0A8T0XD77_PANVG</name>
<proteinExistence type="predicted"/>
<evidence type="ECO:0000313" key="2">
    <source>
        <dbReference type="EMBL" id="KAG2657355.1"/>
    </source>
</evidence>
<dbReference type="EMBL" id="CM029037">
    <property type="protein sequence ID" value="KAG2657355.1"/>
    <property type="molecule type" value="Genomic_DNA"/>
</dbReference>
<feature type="compositionally biased region" description="Polar residues" evidence="1">
    <location>
        <begin position="1"/>
        <end position="15"/>
    </location>
</feature>